<keyword evidence="1" id="KW-0472">Membrane</keyword>
<dbReference type="RefSeq" id="WP_085484165.1">
    <property type="nucleotide sequence ID" value="NZ_FXAY01000002.1"/>
</dbReference>
<evidence type="ECO:0000256" key="1">
    <source>
        <dbReference type="SAM" id="Phobius"/>
    </source>
</evidence>
<feature type="transmembrane region" description="Helical" evidence="1">
    <location>
        <begin position="70"/>
        <end position="90"/>
    </location>
</feature>
<feature type="transmembrane region" description="Helical" evidence="1">
    <location>
        <begin position="249"/>
        <end position="269"/>
    </location>
</feature>
<dbReference type="OrthoDB" id="5106050at2"/>
<keyword evidence="1" id="KW-1133">Transmembrane helix</keyword>
<proteinExistence type="predicted"/>
<dbReference type="EMBL" id="FXAY01000002">
    <property type="protein sequence ID" value="SMG25997.1"/>
    <property type="molecule type" value="Genomic_DNA"/>
</dbReference>
<feature type="transmembrane region" description="Helical" evidence="1">
    <location>
        <begin position="141"/>
        <end position="162"/>
    </location>
</feature>
<dbReference type="AlphaFoldDB" id="A0A1X7JED7"/>
<organism evidence="2 3">
    <name type="scientific">Agreia pratensis</name>
    <dbReference type="NCBI Taxonomy" id="150121"/>
    <lineage>
        <taxon>Bacteria</taxon>
        <taxon>Bacillati</taxon>
        <taxon>Actinomycetota</taxon>
        <taxon>Actinomycetes</taxon>
        <taxon>Micrococcales</taxon>
        <taxon>Microbacteriaceae</taxon>
        <taxon>Agreia</taxon>
    </lineage>
</organism>
<feature type="transmembrane region" description="Helical" evidence="1">
    <location>
        <begin position="102"/>
        <end position="121"/>
    </location>
</feature>
<keyword evidence="3" id="KW-1185">Reference proteome</keyword>
<dbReference type="STRING" id="150121.SAMN06296010_1280"/>
<feature type="transmembrane region" description="Helical" evidence="1">
    <location>
        <begin position="18"/>
        <end position="35"/>
    </location>
</feature>
<accession>A0A1X7JED7</accession>
<sequence>MSASRAFGTDAPTPSSTLWFNGAVAFVLAGIVAITLHELARFVTAVALQSAATLYPSYVEFDITETRTLILASTVAASTSLVTGLALIFAARIWGAGIARLFVTWLGFISVQLVFSSLLLAPLTGVGDAATLFFWLGAPTSLYWVGFAAGVAGTVLLARLFATRVTAYADGSVSSMRSLGMGSWAAGTAVLVFVYALTFTFTTRSHAIEMVSDTLIGVAASGIFAPLFYQFKGKVRIVNEFLRFRKPTAALFCLIAVGLVLVFVLNNGVEFKPGPTEPAAAAASSAKVTHSAR</sequence>
<keyword evidence="1" id="KW-0812">Transmembrane</keyword>
<reference evidence="3" key="1">
    <citation type="submission" date="2017-04" db="EMBL/GenBank/DDBJ databases">
        <authorList>
            <person name="Varghese N."/>
            <person name="Submissions S."/>
        </authorList>
    </citation>
    <scope>NUCLEOTIDE SEQUENCE [LARGE SCALE GENOMIC DNA]</scope>
    <source>
        <strain evidence="3">VKM Ac-2510</strain>
    </source>
</reference>
<dbReference type="Proteomes" id="UP000193244">
    <property type="component" value="Unassembled WGS sequence"/>
</dbReference>
<feature type="transmembrane region" description="Helical" evidence="1">
    <location>
        <begin position="183"/>
        <end position="201"/>
    </location>
</feature>
<feature type="transmembrane region" description="Helical" evidence="1">
    <location>
        <begin position="207"/>
        <end position="229"/>
    </location>
</feature>
<name>A0A1X7JED7_9MICO</name>
<protein>
    <submittedName>
        <fullName evidence="2">Uncharacterized protein</fullName>
    </submittedName>
</protein>
<feature type="transmembrane region" description="Helical" evidence="1">
    <location>
        <begin position="42"/>
        <end position="58"/>
    </location>
</feature>
<gene>
    <name evidence="2" type="ORF">SAMN06296010_1280</name>
</gene>
<evidence type="ECO:0000313" key="2">
    <source>
        <dbReference type="EMBL" id="SMG25997.1"/>
    </source>
</evidence>
<evidence type="ECO:0000313" key="3">
    <source>
        <dbReference type="Proteomes" id="UP000193244"/>
    </source>
</evidence>